<name>A0A1H0BTU9_ALLAB</name>
<evidence type="ECO:0000259" key="1">
    <source>
        <dbReference type="Pfam" id="PF13391"/>
    </source>
</evidence>
<dbReference type="STRING" id="211114.SAMN04489726_6837"/>
<gene>
    <name evidence="2" type="ORF">SAMN04489726_6837</name>
</gene>
<keyword evidence="2" id="KW-0255">Endonuclease</keyword>
<keyword evidence="2" id="KW-0540">Nuclease</keyword>
<dbReference type="EMBL" id="LT629701">
    <property type="protein sequence ID" value="SDN48993.1"/>
    <property type="molecule type" value="Genomic_DNA"/>
</dbReference>
<sequence>MAPAVRIDPDYDREMRDAAMDWLTDLPKTEDGWVKQRQLEDFEFNGVRLPLMDRQAGIRKPAGFDTALSMRTVYTPAGKKPPYKDALGDDGLQRYNYRGEDPEHPDNVGLRNAYKRELPLIWFLGAADAFYLPRYPIWIIGDEPEKLQFVIAASEEQKPENTGPITTPTQRRTQERVTKLRLHQPLFRTRVLHAYKHRCAMCGLGYKSLIEAAHIIPDSEPDGHPEVWNGLALCKLHHGAYDSGIIRIHPENFVLEVREDVRIDRSAEPMLVHGLQGLHGKRLRLPHPSHHPDKNALLWRYNKVRGT</sequence>
<dbReference type="Proteomes" id="UP000183376">
    <property type="component" value="Chromosome I"/>
</dbReference>
<evidence type="ECO:0000313" key="3">
    <source>
        <dbReference type="Proteomes" id="UP000183376"/>
    </source>
</evidence>
<organism evidence="2 3">
    <name type="scientific">Allokutzneria albata</name>
    <name type="common">Kibdelosporangium albatum</name>
    <dbReference type="NCBI Taxonomy" id="211114"/>
    <lineage>
        <taxon>Bacteria</taxon>
        <taxon>Bacillati</taxon>
        <taxon>Actinomycetota</taxon>
        <taxon>Actinomycetes</taxon>
        <taxon>Pseudonocardiales</taxon>
        <taxon>Pseudonocardiaceae</taxon>
        <taxon>Allokutzneria</taxon>
    </lineage>
</organism>
<proteinExistence type="predicted"/>
<evidence type="ECO:0000313" key="2">
    <source>
        <dbReference type="EMBL" id="SDN48993.1"/>
    </source>
</evidence>
<dbReference type="RefSeq" id="WP_162184776.1">
    <property type="nucleotide sequence ID" value="NZ_JOEF01000001.1"/>
</dbReference>
<reference evidence="2 3" key="1">
    <citation type="submission" date="2016-10" db="EMBL/GenBank/DDBJ databases">
        <authorList>
            <person name="de Groot N.N."/>
        </authorList>
    </citation>
    <scope>NUCLEOTIDE SEQUENCE [LARGE SCALE GENOMIC DNA]</scope>
    <source>
        <strain evidence="2 3">DSM 44149</strain>
    </source>
</reference>
<keyword evidence="2" id="KW-0378">Hydrolase</keyword>
<keyword evidence="3" id="KW-1185">Reference proteome</keyword>
<dbReference type="InterPro" id="IPR003615">
    <property type="entry name" value="HNH_nuc"/>
</dbReference>
<feature type="domain" description="HNH nuclease" evidence="1">
    <location>
        <begin position="199"/>
        <end position="247"/>
    </location>
</feature>
<protein>
    <submittedName>
        <fullName evidence="2">Putative restriction endonuclease</fullName>
    </submittedName>
</protein>
<dbReference type="Pfam" id="PF13391">
    <property type="entry name" value="HNH_2"/>
    <property type="match status" value="1"/>
</dbReference>
<dbReference type="GO" id="GO:0004519">
    <property type="term" value="F:endonuclease activity"/>
    <property type="evidence" value="ECO:0007669"/>
    <property type="project" value="UniProtKB-KW"/>
</dbReference>
<dbReference type="AlphaFoldDB" id="A0A1H0BTU9"/>
<accession>A0A1H0BTU9</accession>